<dbReference type="Gene3D" id="3.30.40.10">
    <property type="entry name" value="Zinc/RING finger domain, C3HC4 (zinc finger)"/>
    <property type="match status" value="1"/>
</dbReference>
<keyword evidence="5" id="KW-0833">Ubl conjugation pathway</keyword>
<dbReference type="GO" id="GO:0061630">
    <property type="term" value="F:ubiquitin protein ligase activity"/>
    <property type="evidence" value="ECO:0007669"/>
    <property type="project" value="UniProtKB-EC"/>
</dbReference>
<dbReference type="CDD" id="cd20351">
    <property type="entry name" value="Rcat_RBR_HOIP"/>
    <property type="match status" value="1"/>
</dbReference>
<evidence type="ECO:0000256" key="7">
    <source>
        <dbReference type="SAM" id="MobiDB-lite"/>
    </source>
</evidence>
<dbReference type="InterPro" id="IPR047542">
    <property type="entry name" value="Rcat_RBR_RNF31-like"/>
</dbReference>
<accession>A0A9W9ZNM6</accession>
<evidence type="ECO:0000256" key="6">
    <source>
        <dbReference type="ARBA" id="ARBA00022833"/>
    </source>
</evidence>
<dbReference type="InterPro" id="IPR026254">
    <property type="entry name" value="RNF31-like"/>
</dbReference>
<dbReference type="OrthoDB" id="9978677at2759"/>
<evidence type="ECO:0000256" key="4">
    <source>
        <dbReference type="ARBA" id="ARBA00022771"/>
    </source>
</evidence>
<evidence type="ECO:0000313" key="9">
    <source>
        <dbReference type="EMBL" id="KAJ7385036.1"/>
    </source>
</evidence>
<dbReference type="AlphaFoldDB" id="A0A9W9ZNM6"/>
<evidence type="ECO:0000256" key="5">
    <source>
        <dbReference type="ARBA" id="ARBA00022786"/>
    </source>
</evidence>
<keyword evidence="2" id="KW-0479">Metal-binding</keyword>
<dbReference type="InterPro" id="IPR047540">
    <property type="entry name" value="BRcat_RBR_RNF31-like"/>
</dbReference>
<comment type="caution">
    <text evidence="9">The sequence shown here is derived from an EMBL/GenBank/DDBJ whole genome shotgun (WGS) entry which is preliminary data.</text>
</comment>
<keyword evidence="6" id="KW-0862">Zinc</keyword>
<dbReference type="InterPro" id="IPR002867">
    <property type="entry name" value="IBR_dom"/>
</dbReference>
<dbReference type="Pfam" id="PF22191">
    <property type="entry name" value="IBR_1"/>
    <property type="match status" value="1"/>
</dbReference>
<dbReference type="PANTHER" id="PTHR16004">
    <property type="entry name" value="RING FINGER PROTEIN 31-RELATED"/>
    <property type="match status" value="1"/>
</dbReference>
<dbReference type="EMBL" id="MU825883">
    <property type="protein sequence ID" value="KAJ7385036.1"/>
    <property type="molecule type" value="Genomic_DNA"/>
</dbReference>
<keyword evidence="9" id="KW-0012">Acyltransferase</keyword>
<keyword evidence="10" id="KW-1185">Reference proteome</keyword>
<dbReference type="SMART" id="SM00647">
    <property type="entry name" value="IBR"/>
    <property type="match status" value="1"/>
</dbReference>
<dbReference type="PANTHER" id="PTHR16004:SF2">
    <property type="entry name" value="E3 UBIQUITIN-PROTEIN LIGASE LUBEL"/>
    <property type="match status" value="1"/>
</dbReference>
<feature type="compositionally biased region" description="Acidic residues" evidence="7">
    <location>
        <begin position="398"/>
        <end position="412"/>
    </location>
</feature>
<dbReference type="InterPro" id="IPR041031">
    <property type="entry name" value="RNF31_C"/>
</dbReference>
<keyword evidence="1 9" id="KW-0808">Transferase</keyword>
<dbReference type="GO" id="GO:0097039">
    <property type="term" value="P:protein linear polyubiquitination"/>
    <property type="evidence" value="ECO:0007669"/>
    <property type="project" value="TreeGrafter"/>
</dbReference>
<dbReference type="InterPro" id="IPR013083">
    <property type="entry name" value="Znf_RING/FYVE/PHD"/>
</dbReference>
<feature type="region of interest" description="Disordered" evidence="7">
    <location>
        <begin position="372"/>
        <end position="417"/>
    </location>
</feature>
<dbReference type="InterPro" id="IPR044066">
    <property type="entry name" value="TRIAD_supradom"/>
</dbReference>
<sequence length="433" mass="49289">MSQMFTFLHCQDRVCQECVSQFITLTIKDKNINHLVCPVCGKPENLDDEAVATEYFNNFDIMIRGLVDGETHDLFQRKLRDRTLMKEPNFRWCSHCSSGFINEQPGQIRMMCPHCQRFTCFKCKRQWEDQHQGITCEQFAAWKEANDPEFQATGLAAHLKMNGIECSNCKYRYDLSKGGCMHFKCVMCPHEFCSGCYNPFVNTDAQNCRVSELCTVRGLHAHHPRDCYFYLRDQDPEELQKLLHDNNVAYNTEPPEGQGNASDDDDEAAVGAAAAAAPLHCKVNEQKETVDGLADAECGVEVQAGYAGLCRKHYVEYLVVLVNDKLLDPADIMSSGDLGHVLRRGYVEQPPRPDRIQDDQYHQLLLQTVKDQLPLPPKPPRKRILDDEEEVQVVPNIPDEDDEDDEDDDVIDDMMGFGGGREIFLDDELEAPI</sequence>
<feature type="domain" description="RING-type" evidence="8">
    <location>
        <begin position="1"/>
        <end position="226"/>
    </location>
</feature>
<dbReference type="PROSITE" id="PS00518">
    <property type="entry name" value="ZF_RING_1"/>
    <property type="match status" value="1"/>
</dbReference>
<reference evidence="9" key="1">
    <citation type="submission" date="2023-01" db="EMBL/GenBank/DDBJ databases">
        <title>Genome assembly of the deep-sea coral Lophelia pertusa.</title>
        <authorList>
            <person name="Herrera S."/>
            <person name="Cordes E."/>
        </authorList>
    </citation>
    <scope>NUCLEOTIDE SEQUENCE</scope>
    <source>
        <strain evidence="9">USNM1676648</strain>
        <tissue evidence="9">Polyp</tissue>
    </source>
</reference>
<dbReference type="SUPFAM" id="SSF57850">
    <property type="entry name" value="RING/U-box"/>
    <property type="match status" value="2"/>
</dbReference>
<evidence type="ECO:0000256" key="3">
    <source>
        <dbReference type="ARBA" id="ARBA00022737"/>
    </source>
</evidence>
<dbReference type="GO" id="GO:0071797">
    <property type="term" value="C:LUBAC complex"/>
    <property type="evidence" value="ECO:0007669"/>
    <property type="project" value="InterPro"/>
</dbReference>
<name>A0A9W9ZNM6_9CNID</name>
<proteinExistence type="predicted"/>
<dbReference type="InterPro" id="IPR017907">
    <property type="entry name" value="Znf_RING_CS"/>
</dbReference>
<dbReference type="CDD" id="cd20337">
    <property type="entry name" value="BRcat_RBR_HOIP"/>
    <property type="match status" value="1"/>
</dbReference>
<dbReference type="Pfam" id="PF01485">
    <property type="entry name" value="IBR"/>
    <property type="match status" value="1"/>
</dbReference>
<dbReference type="GO" id="GO:0036435">
    <property type="term" value="F:K48-linked polyubiquitin modification-dependent protein binding"/>
    <property type="evidence" value="ECO:0007669"/>
    <property type="project" value="TreeGrafter"/>
</dbReference>
<gene>
    <name evidence="9" type="primary">RNF31_1</name>
    <name evidence="9" type="ORF">OS493_018729</name>
</gene>
<organism evidence="9 10">
    <name type="scientific">Desmophyllum pertusum</name>
    <dbReference type="NCBI Taxonomy" id="174260"/>
    <lineage>
        <taxon>Eukaryota</taxon>
        <taxon>Metazoa</taxon>
        <taxon>Cnidaria</taxon>
        <taxon>Anthozoa</taxon>
        <taxon>Hexacorallia</taxon>
        <taxon>Scleractinia</taxon>
        <taxon>Caryophylliina</taxon>
        <taxon>Caryophylliidae</taxon>
        <taxon>Desmophyllum</taxon>
    </lineage>
</organism>
<evidence type="ECO:0000256" key="1">
    <source>
        <dbReference type="ARBA" id="ARBA00022679"/>
    </source>
</evidence>
<evidence type="ECO:0000313" key="10">
    <source>
        <dbReference type="Proteomes" id="UP001163046"/>
    </source>
</evidence>
<dbReference type="GO" id="GO:0008270">
    <property type="term" value="F:zinc ion binding"/>
    <property type="evidence" value="ECO:0007669"/>
    <property type="project" value="UniProtKB-KW"/>
</dbReference>
<dbReference type="GO" id="GO:1990450">
    <property type="term" value="F:linear polyubiquitin binding"/>
    <property type="evidence" value="ECO:0007669"/>
    <property type="project" value="TreeGrafter"/>
</dbReference>
<keyword evidence="4" id="KW-0863">Zinc-finger</keyword>
<evidence type="ECO:0000259" key="8">
    <source>
        <dbReference type="PROSITE" id="PS51873"/>
    </source>
</evidence>
<evidence type="ECO:0000256" key="2">
    <source>
        <dbReference type="ARBA" id="ARBA00022723"/>
    </source>
</evidence>
<dbReference type="PROSITE" id="PS51873">
    <property type="entry name" value="TRIAD"/>
    <property type="match status" value="1"/>
</dbReference>
<dbReference type="GO" id="GO:0070530">
    <property type="term" value="F:K63-linked polyubiquitin modification-dependent protein binding"/>
    <property type="evidence" value="ECO:0007669"/>
    <property type="project" value="TreeGrafter"/>
</dbReference>
<keyword evidence="3" id="KW-0677">Repeat</keyword>
<dbReference type="EC" id="2.3.2.31" evidence="9"/>
<dbReference type="Proteomes" id="UP001163046">
    <property type="component" value="Unassembled WGS sequence"/>
</dbReference>
<protein>
    <submittedName>
        <fullName evidence="9">CD40 signaling pathway</fullName>
        <ecNumber evidence="9">2.3.2.31</ecNumber>
    </submittedName>
</protein>
<dbReference type="Pfam" id="PF18091">
    <property type="entry name" value="E3_UbLigase_RBR"/>
    <property type="match status" value="1"/>
</dbReference>